<dbReference type="SUPFAM" id="SSF56935">
    <property type="entry name" value="Porins"/>
    <property type="match status" value="1"/>
</dbReference>
<feature type="domain" description="TonB-dependent receptor plug" evidence="1">
    <location>
        <begin position="118"/>
        <end position="217"/>
    </location>
</feature>
<dbReference type="PANTHER" id="PTHR40980">
    <property type="entry name" value="PLUG DOMAIN-CONTAINING PROTEIN"/>
    <property type="match status" value="1"/>
</dbReference>
<reference evidence="2 3" key="1">
    <citation type="journal article" date="2015" name="Microbes Environ.">
        <title>Distribution and evolution of nitrogen fixation genes in the phylum bacteroidetes.</title>
        <authorList>
            <person name="Inoue J."/>
            <person name="Oshima K."/>
            <person name="Suda W."/>
            <person name="Sakamoto M."/>
            <person name="Iino T."/>
            <person name="Noda S."/>
            <person name="Hongoh Y."/>
            <person name="Hattori M."/>
            <person name="Ohkuma M."/>
        </authorList>
    </citation>
    <scope>NUCLEOTIDE SEQUENCE [LARGE SCALE GENOMIC DNA]</scope>
    <source>
        <strain evidence="2">JCM 15548</strain>
    </source>
</reference>
<keyword evidence="2" id="KW-0675">Receptor</keyword>
<dbReference type="SUPFAM" id="SSF49464">
    <property type="entry name" value="Carboxypeptidase regulatory domain-like"/>
    <property type="match status" value="1"/>
</dbReference>
<name>A0A0E9LSV7_9BACT</name>
<dbReference type="AlphaFoldDB" id="A0A0E9LSV7"/>
<evidence type="ECO:0000259" key="1">
    <source>
        <dbReference type="Pfam" id="PF07715"/>
    </source>
</evidence>
<dbReference type="EMBL" id="BAZW01000002">
    <property type="protein sequence ID" value="GAO28344.1"/>
    <property type="molecule type" value="Genomic_DNA"/>
</dbReference>
<keyword evidence="3" id="KW-1185">Reference proteome</keyword>
<organism evidence="2 3">
    <name type="scientific">Geofilum rubicundum JCM 15548</name>
    <dbReference type="NCBI Taxonomy" id="1236989"/>
    <lineage>
        <taxon>Bacteria</taxon>
        <taxon>Pseudomonadati</taxon>
        <taxon>Bacteroidota</taxon>
        <taxon>Bacteroidia</taxon>
        <taxon>Marinilabiliales</taxon>
        <taxon>Marinilabiliaceae</taxon>
        <taxon>Geofilum</taxon>
    </lineage>
</organism>
<dbReference type="STRING" id="1236989.JCM15548_1428"/>
<dbReference type="Pfam" id="PF07715">
    <property type="entry name" value="Plug"/>
    <property type="match status" value="1"/>
</dbReference>
<dbReference type="Gene3D" id="2.60.40.1120">
    <property type="entry name" value="Carboxypeptidase-like, regulatory domain"/>
    <property type="match status" value="1"/>
</dbReference>
<dbReference type="PANTHER" id="PTHR40980:SF5">
    <property type="entry name" value="TONB-DEPENDENT RECEPTOR"/>
    <property type="match status" value="1"/>
</dbReference>
<dbReference type="Proteomes" id="UP000032900">
    <property type="component" value="Unassembled WGS sequence"/>
</dbReference>
<dbReference type="InterPro" id="IPR012910">
    <property type="entry name" value="Plug_dom"/>
</dbReference>
<dbReference type="InterPro" id="IPR037066">
    <property type="entry name" value="Plug_dom_sf"/>
</dbReference>
<accession>A0A0E9LSV7</accession>
<comment type="caution">
    <text evidence="2">The sequence shown here is derived from an EMBL/GenBank/DDBJ whole genome shotgun (WGS) entry which is preliminary data.</text>
</comment>
<sequence>MISTFTYAQKGTIRGTVYEGSTGETLVGVSVILEGTYTGASTDLDGKFSIDVDPGTYGLQISFISFQPITISDVVVKPGEVTLLNNIELNESTIQLQDVVVSARALRNTEAALQTIKRNSSAMLDGISAAKIGLIGDATAVEAAKRVTGVTIEGGKYIYVRGLGDRYSKTTLNNVDIPGLDPDRNSLQMDIFPTNLIENMMVSKNFTADMPADFTGGLMNVETKDFPEEKILNLSVSTSYNPDMHFNPDYLPMMAGNWIFWGWMMAPEPYRLPLAGIEYPYPTVDTQMLK</sequence>
<dbReference type="InterPro" id="IPR008969">
    <property type="entry name" value="CarboxyPept-like_regulatory"/>
</dbReference>
<dbReference type="Pfam" id="PF13715">
    <property type="entry name" value="CarbopepD_reg_2"/>
    <property type="match status" value="1"/>
</dbReference>
<evidence type="ECO:0000313" key="3">
    <source>
        <dbReference type="Proteomes" id="UP000032900"/>
    </source>
</evidence>
<gene>
    <name evidence="2" type="ORF">JCM15548_1428</name>
</gene>
<dbReference type="Gene3D" id="2.170.130.10">
    <property type="entry name" value="TonB-dependent receptor, plug domain"/>
    <property type="match status" value="1"/>
</dbReference>
<proteinExistence type="predicted"/>
<protein>
    <submittedName>
        <fullName evidence="2">TonB-dependent receptor</fullName>
    </submittedName>
</protein>
<evidence type="ECO:0000313" key="2">
    <source>
        <dbReference type="EMBL" id="GAO28344.1"/>
    </source>
</evidence>